<comment type="caution">
    <text evidence="1">The sequence shown here is derived from an EMBL/GenBank/DDBJ whole genome shotgun (WGS) entry which is preliminary data.</text>
</comment>
<name>A0ABT7L9Y2_9BACI</name>
<evidence type="ECO:0000313" key="1">
    <source>
        <dbReference type="EMBL" id="MDL4842683.1"/>
    </source>
</evidence>
<proteinExistence type="predicted"/>
<dbReference type="EMBL" id="JASTZU010000062">
    <property type="protein sequence ID" value="MDL4842683.1"/>
    <property type="molecule type" value="Genomic_DNA"/>
</dbReference>
<sequence>MIIDLIKLFEGYVRNYHTLSLTVYDDNQSIKRNEMEYFTKLGSMVGYQPYTMDTCDEIYGTMGLTWWDNNTNIHWNDFVLQVEREYIVENDQITLEKLFSERTYIPTNVIGIINVCNQERVYELIRITKQICNIKNALLVFKTRSTKSNHSICDTILAYLINENKIVTLQTAYVKDSSGNLFMDFKKETGQ</sequence>
<accession>A0ABT7L9Y2</accession>
<dbReference type="RefSeq" id="WP_285933973.1">
    <property type="nucleotide sequence ID" value="NZ_JASTZU010000062.1"/>
</dbReference>
<gene>
    <name evidence="1" type="ORF">QQS35_19810</name>
</gene>
<dbReference type="Proteomes" id="UP001235343">
    <property type="component" value="Unassembled WGS sequence"/>
</dbReference>
<keyword evidence="2" id="KW-1185">Reference proteome</keyword>
<organism evidence="1 2">
    <name type="scientific">Aquibacillus rhizosphaerae</name>
    <dbReference type="NCBI Taxonomy" id="3051431"/>
    <lineage>
        <taxon>Bacteria</taxon>
        <taxon>Bacillati</taxon>
        <taxon>Bacillota</taxon>
        <taxon>Bacilli</taxon>
        <taxon>Bacillales</taxon>
        <taxon>Bacillaceae</taxon>
        <taxon>Aquibacillus</taxon>
    </lineage>
</organism>
<evidence type="ECO:0000313" key="2">
    <source>
        <dbReference type="Proteomes" id="UP001235343"/>
    </source>
</evidence>
<reference evidence="1 2" key="1">
    <citation type="submission" date="2023-06" db="EMBL/GenBank/DDBJ databases">
        <title>Aquibacillus rhizosphaerae LR5S19.</title>
        <authorList>
            <person name="Sun J.-Q."/>
        </authorList>
    </citation>
    <scope>NUCLEOTIDE SEQUENCE [LARGE SCALE GENOMIC DNA]</scope>
    <source>
        <strain evidence="1 2">LR5S19</strain>
    </source>
</reference>
<protein>
    <submittedName>
        <fullName evidence="1">Uncharacterized protein</fullName>
    </submittedName>
</protein>